<dbReference type="Proteomes" id="UP000703674">
    <property type="component" value="Unassembled WGS sequence"/>
</dbReference>
<dbReference type="InterPro" id="IPR033705">
    <property type="entry name" value="Anticodon_Ia_Val"/>
</dbReference>
<accession>A0ABX1D295</accession>
<gene>
    <name evidence="11" type="ORF">HC175_16885</name>
</gene>
<keyword evidence="7" id="KW-0175">Coiled coil</keyword>
<dbReference type="SUPFAM" id="SSF47323">
    <property type="entry name" value="Anticodon-binding domain of a subclass of class I aminoacyl-tRNA synthetases"/>
    <property type="match status" value="1"/>
</dbReference>
<evidence type="ECO:0000256" key="8">
    <source>
        <dbReference type="ARBA" id="ARBA00023146"/>
    </source>
</evidence>
<dbReference type="PANTHER" id="PTHR11946:SF109">
    <property type="entry name" value="VALINE--TRNA LIGASE"/>
    <property type="match status" value="1"/>
</dbReference>
<keyword evidence="4" id="KW-0547">Nucleotide-binding</keyword>
<sequence length="185" mass="21544">KLVNSWEVSDEVSQPQSAKIAVDWFKAKFQKTLREIDDNYKKYRISDALMATYKLVWDDYCSWFLEMVKPAFGQPMDRSTYEAVTEILEENLKILHPFVPFISEEIWQSMKSRTEKEALIIATWPKMADFDASLIEEFSIASEVISGIRSIRKEKNISFKDQIELQVMNNENAAKTFDPVIEKLG</sequence>
<dbReference type="InterPro" id="IPR013155">
    <property type="entry name" value="M/V/L/I-tRNA-synth_anticd-bd"/>
</dbReference>
<dbReference type="RefSeq" id="WP_168139515.1">
    <property type="nucleotide sequence ID" value="NZ_JAAVJR010000310.1"/>
</dbReference>
<keyword evidence="5" id="KW-0067">ATP-binding</keyword>
<evidence type="ECO:0000313" key="11">
    <source>
        <dbReference type="EMBL" id="NJW54589.1"/>
    </source>
</evidence>
<evidence type="ECO:0000259" key="10">
    <source>
        <dbReference type="Pfam" id="PF08264"/>
    </source>
</evidence>
<proteinExistence type="inferred from homology"/>
<dbReference type="EMBL" id="JAAVJR010000310">
    <property type="protein sequence ID" value="NJW54589.1"/>
    <property type="molecule type" value="Genomic_DNA"/>
</dbReference>
<dbReference type="CDD" id="cd07962">
    <property type="entry name" value="Anticodon_Ia_Val"/>
    <property type="match status" value="1"/>
</dbReference>
<evidence type="ECO:0000256" key="3">
    <source>
        <dbReference type="ARBA" id="ARBA00022598"/>
    </source>
</evidence>
<name>A0ABX1D295_9FLAO</name>
<keyword evidence="8" id="KW-0030">Aminoacyl-tRNA synthetase</keyword>
<evidence type="ECO:0000256" key="2">
    <source>
        <dbReference type="ARBA" id="ARBA00013169"/>
    </source>
</evidence>
<protein>
    <recommendedName>
        <fullName evidence="2">valine--tRNA ligase</fullName>
        <ecNumber evidence="2">6.1.1.9</ecNumber>
    </recommendedName>
    <alternativeName>
        <fullName evidence="9">Valyl-tRNA synthetase</fullName>
    </alternativeName>
</protein>
<comment type="similarity">
    <text evidence="1">Belongs to the class-I aminoacyl-tRNA synthetase family.</text>
</comment>
<evidence type="ECO:0000256" key="4">
    <source>
        <dbReference type="ARBA" id="ARBA00022741"/>
    </source>
</evidence>
<dbReference type="EC" id="6.1.1.9" evidence="2"/>
<evidence type="ECO:0000256" key="6">
    <source>
        <dbReference type="ARBA" id="ARBA00022917"/>
    </source>
</evidence>
<evidence type="ECO:0000256" key="5">
    <source>
        <dbReference type="ARBA" id="ARBA00022840"/>
    </source>
</evidence>
<keyword evidence="6" id="KW-0648">Protein biosynthesis</keyword>
<dbReference type="PANTHER" id="PTHR11946">
    <property type="entry name" value="VALYL-TRNA SYNTHETASES"/>
    <property type="match status" value="1"/>
</dbReference>
<comment type="caution">
    <text evidence="11">The sequence shown here is derived from an EMBL/GenBank/DDBJ whole genome shotgun (WGS) entry which is preliminary data.</text>
</comment>
<feature type="domain" description="Methionyl/Valyl/Leucyl/Isoleucyl-tRNA synthetase anticodon-binding" evidence="10">
    <location>
        <begin position="24"/>
        <end position="165"/>
    </location>
</feature>
<feature type="non-terminal residue" evidence="11">
    <location>
        <position position="185"/>
    </location>
</feature>
<dbReference type="Pfam" id="PF08264">
    <property type="entry name" value="Anticodon_1"/>
    <property type="match status" value="1"/>
</dbReference>
<keyword evidence="12" id="KW-1185">Reference proteome</keyword>
<dbReference type="InterPro" id="IPR009080">
    <property type="entry name" value="tRNAsynth_Ia_anticodon-bd"/>
</dbReference>
<evidence type="ECO:0000313" key="12">
    <source>
        <dbReference type="Proteomes" id="UP000703674"/>
    </source>
</evidence>
<dbReference type="Gene3D" id="1.10.730.10">
    <property type="entry name" value="Isoleucyl-tRNA Synthetase, Domain 1"/>
    <property type="match status" value="1"/>
</dbReference>
<feature type="non-terminal residue" evidence="11">
    <location>
        <position position="1"/>
    </location>
</feature>
<organism evidence="11 12">
    <name type="scientific">Salinimicrobium oceani</name>
    <dbReference type="NCBI Taxonomy" id="2722702"/>
    <lineage>
        <taxon>Bacteria</taxon>
        <taxon>Pseudomonadati</taxon>
        <taxon>Bacteroidota</taxon>
        <taxon>Flavobacteriia</taxon>
        <taxon>Flavobacteriales</taxon>
        <taxon>Flavobacteriaceae</taxon>
        <taxon>Salinimicrobium</taxon>
    </lineage>
</organism>
<evidence type="ECO:0000256" key="1">
    <source>
        <dbReference type="ARBA" id="ARBA00005594"/>
    </source>
</evidence>
<dbReference type="InterPro" id="IPR002303">
    <property type="entry name" value="Valyl-tRNA_ligase"/>
</dbReference>
<reference evidence="11 12" key="1">
    <citation type="submission" date="2020-03" db="EMBL/GenBank/DDBJ databases">
        <title>Salinimicrobium sp. nov, isolated from SCS.</title>
        <authorList>
            <person name="Cao W.R."/>
        </authorList>
    </citation>
    <scope>NUCLEOTIDE SEQUENCE [LARGE SCALE GENOMIC DNA]</scope>
    <source>
        <strain evidence="12">J15B91</strain>
    </source>
</reference>
<dbReference type="GO" id="GO:0016874">
    <property type="term" value="F:ligase activity"/>
    <property type="evidence" value="ECO:0007669"/>
    <property type="project" value="UniProtKB-KW"/>
</dbReference>
<evidence type="ECO:0000256" key="9">
    <source>
        <dbReference type="ARBA" id="ARBA00029936"/>
    </source>
</evidence>
<keyword evidence="3 11" id="KW-0436">Ligase</keyword>
<evidence type="ECO:0000256" key="7">
    <source>
        <dbReference type="ARBA" id="ARBA00023054"/>
    </source>
</evidence>